<sequence length="250" mass="26088">MTRMPYSLTGAIGTQGTLGLIVLQVDETVEQDFRRVLPPEVALHVSRIPSGADLNPDTIAKMEEALPQAAGLLPPAAEFGAVGYACTSGTTLIGAARVAELVRGATGAQAVTDPLTAAFAALRTLEARSVAIVSPYIESVAAPIRRAFEAAGFAVPAALSFGEEVEARVARIDARSVRAAARRAADSGAEAIFLSCTNLRTLDVIDALEAEVRRPVLSSNQVLAWHMAHLAAAALARDAPGRLVRRSAIT</sequence>
<dbReference type="InterPro" id="IPR053714">
    <property type="entry name" value="Iso_Racemase_Enz_sf"/>
</dbReference>
<dbReference type="OrthoDB" id="9816064at2"/>
<organism evidence="1 2">
    <name type="scientific">Rhodosalinus halophilus</name>
    <dbReference type="NCBI Taxonomy" id="2259333"/>
    <lineage>
        <taxon>Bacteria</taxon>
        <taxon>Pseudomonadati</taxon>
        <taxon>Pseudomonadota</taxon>
        <taxon>Alphaproteobacteria</taxon>
        <taxon>Rhodobacterales</taxon>
        <taxon>Paracoccaceae</taxon>
        <taxon>Rhodosalinus</taxon>
    </lineage>
</organism>
<dbReference type="EMBL" id="QNTQ01000014">
    <property type="protein sequence ID" value="RBI83782.1"/>
    <property type="molecule type" value="Genomic_DNA"/>
</dbReference>
<dbReference type="AlphaFoldDB" id="A0A365U5S7"/>
<dbReference type="RefSeq" id="WP_113290122.1">
    <property type="nucleotide sequence ID" value="NZ_QNTQ01000014.1"/>
</dbReference>
<dbReference type="InterPro" id="IPR026286">
    <property type="entry name" value="MaiA/AMDase"/>
</dbReference>
<dbReference type="Gene3D" id="3.40.50.12500">
    <property type="match status" value="1"/>
</dbReference>
<dbReference type="PIRSF" id="PIRSF015736">
    <property type="entry name" value="MI"/>
    <property type="match status" value="1"/>
</dbReference>
<name>A0A365U5S7_9RHOB</name>
<dbReference type="Pfam" id="PF17645">
    <property type="entry name" value="Amdase"/>
    <property type="match status" value="1"/>
</dbReference>
<reference evidence="1 2" key="1">
    <citation type="submission" date="2018-07" db="EMBL/GenBank/DDBJ databases">
        <title>Rhodosalinus sp. strain E84T genomic sequence and assembly.</title>
        <authorList>
            <person name="Liu Z.-W."/>
            <person name="Lu D.-C."/>
        </authorList>
    </citation>
    <scope>NUCLEOTIDE SEQUENCE [LARGE SCALE GENOMIC DNA]</scope>
    <source>
        <strain evidence="1 2">E84</strain>
    </source>
</reference>
<dbReference type="Proteomes" id="UP000253370">
    <property type="component" value="Unassembled WGS sequence"/>
</dbReference>
<dbReference type="PANTHER" id="PTHR40267">
    <property type="entry name" value="BLR3294 PROTEIN"/>
    <property type="match status" value="1"/>
</dbReference>
<accession>A0A365U5S7</accession>
<protein>
    <submittedName>
        <fullName evidence="1">Asp/Glu racemase</fullName>
    </submittedName>
</protein>
<evidence type="ECO:0000313" key="1">
    <source>
        <dbReference type="EMBL" id="RBI83782.1"/>
    </source>
</evidence>
<evidence type="ECO:0000313" key="2">
    <source>
        <dbReference type="Proteomes" id="UP000253370"/>
    </source>
</evidence>
<keyword evidence="2" id="KW-1185">Reference proteome</keyword>
<proteinExistence type="predicted"/>
<gene>
    <name evidence="1" type="ORF">DRV85_14100</name>
</gene>
<dbReference type="PANTHER" id="PTHR40267:SF1">
    <property type="entry name" value="BLR3294 PROTEIN"/>
    <property type="match status" value="1"/>
</dbReference>
<comment type="caution">
    <text evidence="1">The sequence shown here is derived from an EMBL/GenBank/DDBJ whole genome shotgun (WGS) entry which is preliminary data.</text>
</comment>